<dbReference type="PRINTS" id="PR00455">
    <property type="entry name" value="HTHTETR"/>
</dbReference>
<dbReference type="Pfam" id="PF17754">
    <property type="entry name" value="TetR_C_14"/>
    <property type="match status" value="1"/>
</dbReference>
<keyword evidence="1" id="KW-0805">Transcription regulation</keyword>
<dbReference type="Gene3D" id="1.10.357.10">
    <property type="entry name" value="Tetracycline Repressor, domain 2"/>
    <property type="match status" value="1"/>
</dbReference>
<reference evidence="6 7" key="1">
    <citation type="submission" date="2020-01" db="EMBL/GenBank/DDBJ databases">
        <title>Kibdelosporangium persica a novel Actinomycetes from a hot desert in Iran.</title>
        <authorList>
            <person name="Safaei N."/>
            <person name="Zaburannyi N."/>
            <person name="Mueller R."/>
            <person name="Wink J."/>
        </authorList>
    </citation>
    <scope>NUCLEOTIDE SEQUENCE [LARGE SCALE GENOMIC DNA]</scope>
    <source>
        <strain evidence="6 7">4NS15</strain>
    </source>
</reference>
<feature type="domain" description="HTH tetR-type" evidence="5">
    <location>
        <begin position="21"/>
        <end position="81"/>
    </location>
</feature>
<keyword evidence="3" id="KW-0804">Transcription</keyword>
<dbReference type="Proteomes" id="UP000763557">
    <property type="component" value="Unassembled WGS sequence"/>
</dbReference>
<accession>A0ABX2F1G0</accession>
<comment type="caution">
    <text evidence="6">The sequence shown here is derived from an EMBL/GenBank/DDBJ whole genome shotgun (WGS) entry which is preliminary data.</text>
</comment>
<gene>
    <name evidence="6" type="ORF">GC106_21700</name>
</gene>
<proteinExistence type="predicted"/>
<organism evidence="6 7">
    <name type="scientific">Kibdelosporangium persicum</name>
    <dbReference type="NCBI Taxonomy" id="2698649"/>
    <lineage>
        <taxon>Bacteria</taxon>
        <taxon>Bacillati</taxon>
        <taxon>Actinomycetota</taxon>
        <taxon>Actinomycetes</taxon>
        <taxon>Pseudonocardiales</taxon>
        <taxon>Pseudonocardiaceae</taxon>
        <taxon>Kibdelosporangium</taxon>
    </lineage>
</organism>
<dbReference type="InterPro" id="IPR009057">
    <property type="entry name" value="Homeodomain-like_sf"/>
</dbReference>
<dbReference type="InterPro" id="IPR050109">
    <property type="entry name" value="HTH-type_TetR-like_transc_reg"/>
</dbReference>
<evidence type="ECO:0000259" key="5">
    <source>
        <dbReference type="PROSITE" id="PS50977"/>
    </source>
</evidence>
<dbReference type="SUPFAM" id="SSF46689">
    <property type="entry name" value="Homeodomain-like"/>
    <property type="match status" value="1"/>
</dbReference>
<sequence>MSGYPLRVDQPATGLRERKKARTKTAIQQHALRLFKEQGYQATTVEQIAEAAEVAPSTVFRYFPTKEDLAVLDDYYSLADAMSSAIAAQPSGATPVEILRGAFHAVFAGLAPDERAARYERDLAMLTIPEVWAANLGLIARSRRALADGMAALTRRPDAKIITDAVVGVGLGVLLDWARDPHGDPAEALDQAFSRLAELL</sequence>
<evidence type="ECO:0000313" key="6">
    <source>
        <dbReference type="EMBL" id="NRN64964.1"/>
    </source>
</evidence>
<evidence type="ECO:0000256" key="4">
    <source>
        <dbReference type="PROSITE-ProRule" id="PRU00335"/>
    </source>
</evidence>
<dbReference type="Pfam" id="PF00440">
    <property type="entry name" value="TetR_N"/>
    <property type="match status" value="1"/>
</dbReference>
<dbReference type="Gene3D" id="1.10.10.60">
    <property type="entry name" value="Homeodomain-like"/>
    <property type="match status" value="1"/>
</dbReference>
<dbReference type="InterPro" id="IPR001647">
    <property type="entry name" value="HTH_TetR"/>
</dbReference>
<dbReference type="InterPro" id="IPR041347">
    <property type="entry name" value="MftR_C"/>
</dbReference>
<protein>
    <submittedName>
        <fullName evidence="6">HTH-type transcriptional regulator tcmR</fullName>
    </submittedName>
</protein>
<dbReference type="EMBL" id="JAAATY010000005">
    <property type="protein sequence ID" value="NRN64964.1"/>
    <property type="molecule type" value="Genomic_DNA"/>
</dbReference>
<evidence type="ECO:0000256" key="2">
    <source>
        <dbReference type="ARBA" id="ARBA00023125"/>
    </source>
</evidence>
<name>A0ABX2F1G0_9PSEU</name>
<feature type="DNA-binding region" description="H-T-H motif" evidence="4">
    <location>
        <begin position="44"/>
        <end position="63"/>
    </location>
</feature>
<evidence type="ECO:0000256" key="3">
    <source>
        <dbReference type="ARBA" id="ARBA00023163"/>
    </source>
</evidence>
<dbReference type="PANTHER" id="PTHR30055:SF234">
    <property type="entry name" value="HTH-TYPE TRANSCRIPTIONAL REGULATOR BETI"/>
    <property type="match status" value="1"/>
</dbReference>
<evidence type="ECO:0000256" key="1">
    <source>
        <dbReference type="ARBA" id="ARBA00023015"/>
    </source>
</evidence>
<keyword evidence="7" id="KW-1185">Reference proteome</keyword>
<evidence type="ECO:0000313" key="7">
    <source>
        <dbReference type="Proteomes" id="UP000763557"/>
    </source>
</evidence>
<keyword evidence="2 4" id="KW-0238">DNA-binding</keyword>
<dbReference type="PANTHER" id="PTHR30055">
    <property type="entry name" value="HTH-TYPE TRANSCRIPTIONAL REGULATOR RUTR"/>
    <property type="match status" value="1"/>
</dbReference>
<dbReference type="PROSITE" id="PS50977">
    <property type="entry name" value="HTH_TETR_2"/>
    <property type="match status" value="1"/>
</dbReference>